<feature type="compositionally biased region" description="Basic and acidic residues" evidence="10">
    <location>
        <begin position="9"/>
        <end position="18"/>
    </location>
</feature>
<dbReference type="Gene3D" id="1.10.10.10">
    <property type="entry name" value="Winged helix-like DNA-binding domain superfamily/Winged helix DNA-binding domain"/>
    <property type="match status" value="2"/>
</dbReference>
<keyword evidence="3" id="KW-0677">Repeat</keyword>
<dbReference type="SUPFAM" id="SSF46785">
    <property type="entry name" value="Winged helix' DNA-binding domain"/>
    <property type="match status" value="2"/>
</dbReference>
<dbReference type="GO" id="GO:0003676">
    <property type="term" value="F:nucleic acid binding"/>
    <property type="evidence" value="ECO:0007669"/>
    <property type="project" value="InterPro"/>
</dbReference>
<evidence type="ECO:0000259" key="11">
    <source>
        <dbReference type="PROSITE" id="PS51192"/>
    </source>
</evidence>
<dbReference type="SMART" id="SM00490">
    <property type="entry name" value="HELICc"/>
    <property type="match status" value="2"/>
</dbReference>
<dbReference type="InterPro" id="IPR036390">
    <property type="entry name" value="WH_DNA-bd_sf"/>
</dbReference>
<dbReference type="InterPro" id="IPR036388">
    <property type="entry name" value="WH-like_DNA-bd_sf"/>
</dbReference>
<dbReference type="FunFam" id="1.10.3380.10:FF:000001">
    <property type="entry name" value="U5 small nuclear ribonucleoprotein helicase"/>
    <property type="match status" value="1"/>
</dbReference>
<dbReference type="InterPro" id="IPR035892">
    <property type="entry name" value="C2_domain_sf"/>
</dbReference>
<dbReference type="Pfam" id="PF00270">
    <property type="entry name" value="DEAD"/>
    <property type="match status" value="2"/>
</dbReference>
<keyword evidence="8" id="KW-0539">Nucleus</keyword>
<dbReference type="InterPro" id="IPR014001">
    <property type="entry name" value="Helicase_ATP-bd"/>
</dbReference>
<proteinExistence type="predicted"/>
<dbReference type="FunFam" id="1.10.10.10:FF:000012">
    <property type="entry name" value="U5 small nuclear ribonucleoprotein helicase"/>
    <property type="match status" value="1"/>
</dbReference>
<dbReference type="CDD" id="cd18021">
    <property type="entry name" value="DEXHc_Brr2_2"/>
    <property type="match status" value="1"/>
</dbReference>
<feature type="region of interest" description="Disordered" evidence="10">
    <location>
        <begin position="2150"/>
        <end position="2197"/>
    </location>
</feature>
<keyword evidence="6 13" id="KW-0347">Helicase</keyword>
<dbReference type="PIRSF" id="PIRSF039073">
    <property type="entry name" value="BRR2"/>
    <property type="match status" value="1"/>
</dbReference>
<dbReference type="Pfam" id="PF23445">
    <property type="entry name" value="WHD_SNRNP200"/>
    <property type="match status" value="2"/>
</dbReference>
<evidence type="ECO:0000313" key="13">
    <source>
        <dbReference type="EMBL" id="KAJ5078160.1"/>
    </source>
</evidence>
<feature type="domain" description="Helicase ATP-binding" evidence="11">
    <location>
        <begin position="1350"/>
        <end position="1526"/>
    </location>
</feature>
<keyword evidence="4" id="KW-0547">Nucleotide-binding</keyword>
<dbReference type="OMA" id="MNPKEFN"/>
<evidence type="ECO:0000256" key="8">
    <source>
        <dbReference type="ARBA" id="ARBA00023242"/>
    </source>
</evidence>
<dbReference type="CDD" id="cd18019">
    <property type="entry name" value="DEXHc_Brr2_1"/>
    <property type="match status" value="1"/>
</dbReference>
<evidence type="ECO:0000256" key="4">
    <source>
        <dbReference type="ARBA" id="ARBA00022741"/>
    </source>
</evidence>
<dbReference type="OrthoDB" id="5575at2759"/>
<dbReference type="InterPro" id="IPR001650">
    <property type="entry name" value="Helicase_C-like"/>
</dbReference>
<evidence type="ECO:0000256" key="10">
    <source>
        <dbReference type="SAM" id="MobiDB-lite"/>
    </source>
</evidence>
<evidence type="ECO:0000256" key="6">
    <source>
        <dbReference type="ARBA" id="ARBA00022806"/>
    </source>
</evidence>
<dbReference type="GO" id="GO:1990904">
    <property type="term" value="C:ribonucleoprotein complex"/>
    <property type="evidence" value="ECO:0007669"/>
    <property type="project" value="UniProtKB-KW"/>
</dbReference>
<dbReference type="FunFam" id="1.10.3380.10:FF:000002">
    <property type="entry name" value="Activating signal cointegrator 1 complex subunit 3"/>
    <property type="match status" value="1"/>
</dbReference>
<dbReference type="FunFam" id="2.60.40.150:FF:000004">
    <property type="entry name" value="RNA helicase, activating signal cointegrator 1"/>
    <property type="match status" value="1"/>
</dbReference>
<dbReference type="Proteomes" id="UP001149090">
    <property type="component" value="Unassembled WGS sequence"/>
</dbReference>
<dbReference type="Gene3D" id="1.10.3380.10">
    <property type="entry name" value="Sec63 N-terminal domain-like domain"/>
    <property type="match status" value="2"/>
</dbReference>
<reference evidence="13" key="1">
    <citation type="submission" date="2022-10" db="EMBL/GenBank/DDBJ databases">
        <title>Novel sulphate-reducing endosymbionts in the free-living metamonad Anaeramoeba.</title>
        <authorList>
            <person name="Jerlstrom-Hultqvist J."/>
            <person name="Cepicka I."/>
            <person name="Gallot-Lavallee L."/>
            <person name="Salas-Leiva D."/>
            <person name="Curtis B.A."/>
            <person name="Zahonova K."/>
            <person name="Pipaliya S."/>
            <person name="Dacks J."/>
            <person name="Roger A.J."/>
        </authorList>
    </citation>
    <scope>NUCLEOTIDE SEQUENCE</scope>
    <source>
        <strain evidence="13">BMAN</strain>
    </source>
</reference>
<evidence type="ECO:0000256" key="7">
    <source>
        <dbReference type="ARBA" id="ARBA00022840"/>
    </source>
</evidence>
<dbReference type="FunFam" id="1.10.150.20:FF:000013">
    <property type="entry name" value="U5 small nuclear ribonucleoprotein kDa helicase"/>
    <property type="match status" value="1"/>
</dbReference>
<dbReference type="InterPro" id="IPR057842">
    <property type="entry name" value="WH_MER3"/>
</dbReference>
<dbReference type="FunFam" id="3.40.50.300:FF:000062">
    <property type="entry name" value="U5 small nuclear ribonucleoprotein helicase"/>
    <property type="match status" value="1"/>
</dbReference>
<evidence type="ECO:0000313" key="14">
    <source>
        <dbReference type="Proteomes" id="UP001149090"/>
    </source>
</evidence>
<dbReference type="SUPFAM" id="SSF52540">
    <property type="entry name" value="P-loop containing nucleoside triphosphate hydrolases"/>
    <property type="match status" value="4"/>
</dbReference>
<dbReference type="InterPro" id="IPR003593">
    <property type="entry name" value="AAA+_ATPase"/>
</dbReference>
<comment type="catalytic activity">
    <reaction evidence="9">
        <text>ATP + H2O = ADP + phosphate + H(+)</text>
        <dbReference type="Rhea" id="RHEA:13065"/>
        <dbReference type="ChEBI" id="CHEBI:15377"/>
        <dbReference type="ChEBI" id="CHEBI:15378"/>
        <dbReference type="ChEBI" id="CHEBI:30616"/>
        <dbReference type="ChEBI" id="CHEBI:43474"/>
        <dbReference type="ChEBI" id="CHEBI:456216"/>
        <dbReference type="EC" id="3.6.4.13"/>
    </reaction>
</comment>
<evidence type="ECO:0000259" key="12">
    <source>
        <dbReference type="PROSITE" id="PS51194"/>
    </source>
</evidence>
<feature type="compositionally biased region" description="Basic and acidic residues" evidence="10">
    <location>
        <begin position="2166"/>
        <end position="2197"/>
    </location>
</feature>
<dbReference type="InterPro" id="IPR050474">
    <property type="entry name" value="Hel308_SKI2-like"/>
</dbReference>
<evidence type="ECO:0000256" key="2">
    <source>
        <dbReference type="ARBA" id="ARBA00012552"/>
    </source>
</evidence>
<dbReference type="SMART" id="SM00973">
    <property type="entry name" value="Sec63"/>
    <property type="match status" value="2"/>
</dbReference>
<dbReference type="GO" id="GO:0003724">
    <property type="term" value="F:RNA helicase activity"/>
    <property type="evidence" value="ECO:0007669"/>
    <property type="project" value="UniProtKB-EC"/>
</dbReference>
<dbReference type="PANTHER" id="PTHR47961:SF4">
    <property type="entry name" value="ACTIVATING SIGNAL COINTEGRATOR 1 COMPLEX SUBUNIT 3"/>
    <property type="match status" value="1"/>
</dbReference>
<dbReference type="SMART" id="SM00382">
    <property type="entry name" value="AAA"/>
    <property type="match status" value="2"/>
</dbReference>
<dbReference type="Pfam" id="PF00271">
    <property type="entry name" value="Helicase_C"/>
    <property type="match status" value="1"/>
</dbReference>
<dbReference type="FunFam" id="3.40.50.300:FF:000102">
    <property type="entry name" value="RNA helicase, activating signal cointegrator 1"/>
    <property type="match status" value="1"/>
</dbReference>
<comment type="caution">
    <text evidence="13">The sequence shown here is derived from an EMBL/GenBank/DDBJ whole genome shotgun (WGS) entry which is preliminary data.</text>
</comment>
<evidence type="ECO:0000256" key="9">
    <source>
        <dbReference type="ARBA" id="ARBA00047984"/>
    </source>
</evidence>
<dbReference type="Gene3D" id="1.10.150.20">
    <property type="entry name" value="5' to 3' exonuclease, C-terminal subdomain"/>
    <property type="match status" value="2"/>
</dbReference>
<keyword evidence="13" id="KW-0687">Ribonucleoprotein</keyword>
<dbReference type="SMART" id="SM00487">
    <property type="entry name" value="DEXDc"/>
    <property type="match status" value="2"/>
</dbReference>
<accession>A0A9Q0LT09</accession>
<dbReference type="GO" id="GO:0006397">
    <property type="term" value="P:mRNA processing"/>
    <property type="evidence" value="ECO:0007669"/>
    <property type="project" value="UniProtKB-ARBA"/>
</dbReference>
<gene>
    <name evidence="13" type="ORF">M0811_05418</name>
</gene>
<keyword evidence="14" id="KW-1185">Reference proteome</keyword>
<feature type="region of interest" description="Disordered" evidence="10">
    <location>
        <begin position="1"/>
        <end position="48"/>
    </location>
</feature>
<dbReference type="Pfam" id="PF02889">
    <property type="entry name" value="Sec63"/>
    <property type="match status" value="2"/>
</dbReference>
<protein>
    <recommendedName>
        <fullName evidence="2">RNA helicase</fullName>
        <ecNumber evidence="2">3.6.4.13</ecNumber>
    </recommendedName>
</protein>
<dbReference type="Gene3D" id="3.40.50.300">
    <property type="entry name" value="P-loop containing nucleotide triphosphate hydrolases"/>
    <property type="match status" value="4"/>
</dbReference>
<dbReference type="SUPFAM" id="SSF158702">
    <property type="entry name" value="Sec63 N-terminal domain-like"/>
    <property type="match status" value="2"/>
</dbReference>
<dbReference type="GO" id="GO:0016787">
    <property type="term" value="F:hydrolase activity"/>
    <property type="evidence" value="ECO:0007669"/>
    <property type="project" value="UniProtKB-KW"/>
</dbReference>
<dbReference type="InterPro" id="IPR011545">
    <property type="entry name" value="DEAD/DEAH_box_helicase_dom"/>
</dbReference>
<dbReference type="GO" id="GO:0005634">
    <property type="term" value="C:nucleus"/>
    <property type="evidence" value="ECO:0007669"/>
    <property type="project" value="UniProtKB-SubCell"/>
</dbReference>
<dbReference type="PANTHER" id="PTHR47961">
    <property type="entry name" value="DNA POLYMERASE THETA, PUTATIVE (AFU_ORTHOLOGUE AFUA_1G05260)-RELATED"/>
    <property type="match status" value="1"/>
</dbReference>
<dbReference type="InterPro" id="IPR041094">
    <property type="entry name" value="Brr2_helicase_PWI"/>
</dbReference>
<dbReference type="InterPro" id="IPR014756">
    <property type="entry name" value="Ig_E-set"/>
</dbReference>
<dbReference type="Gene3D" id="2.60.40.150">
    <property type="entry name" value="C2 domain"/>
    <property type="match status" value="2"/>
</dbReference>
<keyword evidence="5" id="KW-0378">Hydrolase</keyword>
<dbReference type="InterPro" id="IPR027417">
    <property type="entry name" value="P-loop_NTPase"/>
</dbReference>
<evidence type="ECO:0000256" key="5">
    <source>
        <dbReference type="ARBA" id="ARBA00022801"/>
    </source>
</evidence>
<feature type="domain" description="Helicase C-terminal" evidence="12">
    <location>
        <begin position="686"/>
        <end position="905"/>
    </location>
</feature>
<dbReference type="CDD" id="cd18795">
    <property type="entry name" value="SF2_C_Ski2"/>
    <property type="match status" value="1"/>
</dbReference>
<dbReference type="Pfam" id="PF18149">
    <property type="entry name" value="Helicase_PWI"/>
    <property type="match status" value="1"/>
</dbReference>
<dbReference type="EC" id="3.6.4.13" evidence="2"/>
<name>A0A9Q0LT09_ANAIG</name>
<evidence type="ECO:0000256" key="1">
    <source>
        <dbReference type="ARBA" id="ARBA00004123"/>
    </source>
</evidence>
<dbReference type="FunFam" id="3.40.50.300:FF:000254">
    <property type="entry name" value="U5 small nuclear ribonucleoprotein helicase"/>
    <property type="match status" value="1"/>
</dbReference>
<dbReference type="SUPFAM" id="SSF81296">
    <property type="entry name" value="E set domains"/>
    <property type="match status" value="1"/>
</dbReference>
<feature type="compositionally biased region" description="Acidic residues" evidence="10">
    <location>
        <begin position="2150"/>
        <end position="2164"/>
    </location>
</feature>
<dbReference type="PROSITE" id="PS51194">
    <property type="entry name" value="HELICASE_CTER"/>
    <property type="match status" value="1"/>
</dbReference>
<organism evidence="13 14">
    <name type="scientific">Anaeramoeba ignava</name>
    <name type="common">Anaerobic marine amoeba</name>
    <dbReference type="NCBI Taxonomy" id="1746090"/>
    <lineage>
        <taxon>Eukaryota</taxon>
        <taxon>Metamonada</taxon>
        <taxon>Anaeramoebidae</taxon>
        <taxon>Anaeramoeba</taxon>
    </lineage>
</organism>
<dbReference type="FunFam" id="1.10.10.10:FF:000024">
    <property type="entry name" value="U5 small nuclear ribonucleoprotein helicase"/>
    <property type="match status" value="1"/>
</dbReference>
<dbReference type="PROSITE" id="PS51192">
    <property type="entry name" value="HELICASE_ATP_BIND_1"/>
    <property type="match status" value="2"/>
</dbReference>
<dbReference type="FunFam" id="1.10.150.20:FF:000004">
    <property type="entry name" value="U5 small nuclear ribonucleoprotein helicase"/>
    <property type="match status" value="1"/>
</dbReference>
<dbReference type="GO" id="GO:0005524">
    <property type="term" value="F:ATP binding"/>
    <property type="evidence" value="ECO:0007669"/>
    <property type="project" value="UniProtKB-KW"/>
</dbReference>
<dbReference type="InterPro" id="IPR004179">
    <property type="entry name" value="Sec63-dom"/>
</dbReference>
<evidence type="ECO:0000256" key="3">
    <source>
        <dbReference type="ARBA" id="ARBA00022737"/>
    </source>
</evidence>
<dbReference type="EMBL" id="JAPDFW010000055">
    <property type="protein sequence ID" value="KAJ5078160.1"/>
    <property type="molecule type" value="Genomic_DNA"/>
</dbReference>
<feature type="domain" description="Helicase ATP-binding" evidence="11">
    <location>
        <begin position="472"/>
        <end position="656"/>
    </location>
</feature>
<sequence>MNANLVLQPERRPPRSDEPSGMAVGFDGPLTGFGTKHQQTKPQQLKEKIDQIRKKREQRKKKERELSIRFGGNIISLEKDVTIYYPKTRETEIEYEKMLAIISKHLTDVPDDVIKRSAHDILLILKNPEFAELQRKNGLNELIPDFSDEEIGLLTSISKNLIDFTFEEQVYKKDDQIDTIGVPLEISDSSEDENVDLNDEIISSEEERDSDIDGEDTFLDPLAQKRKDIEDDEFFQDYERDDPLKVSALEIDAFWLLRKLKTFFSDDVIAQQISEEVFKILNDINYDNRECENKLVSLLDFERFEFIKILLKNRFKIIVCILLARTKDEEQRQILKTELSQKKEFSEALVEIERDVSLTSNTNETTSNELNRITSRMDLVQSEKGVYGRTFLDLQNLVFEQGSHFMANSECTLPPNSTREKKKGYEEIFIRPPLNNQRKDAKIIYIKDLPEFARLPFEKLKHLNPVQSVVYHQALFQPDNLLICAPTGSGKTNIAMLTILREIGLHTNHETKEIDYDSFKIIYIAPMKSLVQEVVGSFSNRLKGYGIQVRELSGDQQLSKQQISETQLIVTTPEKWDIITRKSGERAYTQIVRLIIIDEIHLLHDDRGPVLEAIVSRTIQQVESTQEMIRIVGLSATLPNYKDVASFLRVDPEKGLFHFDNSQRPCPLYQRYIGITEKNALKRYNLMNQIVYEKVIERASSDHQILIFVHSRKETAKTIRALLDLVIENNMITKFIGRDRVTKEILKTESQNCKDPDLKSFLPNGFAIHHAGLTKTDRSLVEDLFSDRQIKVLCSTATLAWGVNLPARTVIIKGTQYYNPEKGAWVELSMLDVMQQMGRAGRPQFDKEGEGIIITSHQELQFYLSLFNHQLPIESQLISRIVDCLNAEIVLGTINNIDDGVEWLGNSYLYIRMLQNPKLYGIPDDEISSDPKLLQRRIDLIHTSATILDKNKLVKYDRRTGAFHSTVLGRVASYYYITHNSIAVYNEFLKPYMTKIELFRLFTLSSEFKNVIVRSEEKIELQKLLERVPIPVKETTEDPSAKINVLLQSYISRLKLDGFSLLSDMVYITQSALRIFRALFEIAVRRGWAELSRIALETCKMVDKRMWISQSPLRQFSKLPAEVIKRIEKNELSWESMLLLDSREIGKMLRFEKMGKILHKLIHQIPRVFLESNVQPITHNLIYVELSITPDFKFADSKDPNYSGSSEPFWIFVFDADGEHLLHYEYFLLKKRFANREHVVNFMVPIEQPLPPQYFIFMDSDRWIGSNTTLPISFRNLILPQKPSAFTELLDLQPLPVEGIRGPNLGGDEKEMEMEGNEKNLKKNLKQNFNFKKFFAQFSHFNPIQTQTFNTLFNTDSNTLIAAPPGSGKTICAEFAVLRTLLNTRGKGKCVYIAPFKSLVDERFADWARRFSEVHNSVVARLTGELSADLKLMEKSQLVLATPGQFDTVSRRWKTRRSIKKIDLFIADELHLLGSENGAVMEVVVSRMRCMGAQTQRALRVVGLSAAVENARDMGEWLDVPRSAMFCFRPDVRPVPLEIHIQGFDIPHFSPRMSAMLRPSFRAIIAHCVGDSQQIVRPAIVFAPSATYAKTIALDYASLSIGEKESNKFILSKISELTEGILDENLSTCLNAGIGYIYSGMENQYRKHVENLFRAEKIRLIVVDQALCWDINLSSYLVVIYGAQRWDARDQAHVDLNISTVAQMTGRACRPLVDSESKCILMCHTAKKNYFKTFLHDAFPIESHLDHFLPDFLNAEIVSKTVENHQEAVDFLTWTFYYNRLTKNPNYYSLRQLSPQSISDHLSELIERALNDLETAHCIRIEPEMGIYPLNLGMVAAYYNTKYTTIELFANSITNTSRLKGILEILSASTEFDDFPVRHKEHKLLRTLARHVPITVVDPNDTANLSDSHTKTNLLLQSHFARIPLPPILQHDLDQILVIATRLLHAMVNVISTLGFLKPALTAMELCQMCVQALFATDSVLKQLPHISDSLVSRCNSQSIQTVFDLLDMEDDSRSDLLQLPQHQMNSLALACNRYPSIFLEFSLSSKNVPVSHPINIDVKLERDIDDDDQLSFVFAPFYPENKSENWWLVVANPHQDSLLSIKSVNILRSNNVSLEFPAPQIPGSYHLVLYLMCDSYIGCDQEYPFEIVVDSDDDNDNNDDNDNDNQGKDNQGKDNQGKDNQGKDNQGKDMDEDLKN</sequence>
<comment type="subcellular location">
    <subcellularLocation>
        <location evidence="1">Nucleus</location>
    </subcellularLocation>
</comment>
<keyword evidence="7" id="KW-0067">ATP-binding</keyword>